<evidence type="ECO:0000313" key="3">
    <source>
        <dbReference type="EMBL" id="GAK76553.1"/>
    </source>
</evidence>
<dbReference type="EC" id="3.6.1.17" evidence="3"/>
<dbReference type="GO" id="GO:0004081">
    <property type="term" value="F:bis(5'-nucleosyl)-tetraphosphatase (asymmetrical) activity"/>
    <property type="evidence" value="ECO:0007669"/>
    <property type="project" value="UniProtKB-EC"/>
</dbReference>
<comment type="caution">
    <text evidence="3">The sequence shown here is derived from an EMBL/GenBank/DDBJ whole genome shotgun (WGS) entry which is preliminary data.</text>
</comment>
<sequence length="206" mass="24098">MAQMYKVFVKDVAIIVTSNRDEYPDYEVFSLKDVDLLKIIKKIEKGKLKKVLLYSKNEKKLLKRLHKKLPLVKAGGGLVMNKENKFLFIHRNGKWDLPKGKANRFEGMRKTAKREIEEETGARKLKIIKKLGRTYHVFNRKSALKLKLTHWYLLETNYSGPLEPQAEEGIDIATWLDKSEAEKALESSYSNIKELFPDQTLNFKRR</sequence>
<reference evidence="3 4" key="1">
    <citation type="journal article" date="2014" name="Genome Announc.">
        <title>Draft Genome Sequences of Marine Flavobacterium Nonlabens Strains NR17, NR24, NR27, NR32, NR33, and Ara13.</title>
        <authorList>
            <person name="Nakanishi M."/>
            <person name="Meirelles P."/>
            <person name="Suzuki R."/>
            <person name="Takatani N."/>
            <person name="Mino S."/>
            <person name="Suda W."/>
            <person name="Oshima K."/>
            <person name="Hattori M."/>
            <person name="Ohkuma M."/>
            <person name="Hosokawa M."/>
            <person name="Miyashita K."/>
            <person name="Thompson F.L."/>
            <person name="Niwa A."/>
            <person name="Sawabe T."/>
            <person name="Sawabe T."/>
        </authorList>
    </citation>
    <scope>NUCLEOTIDE SEQUENCE [LARGE SCALE GENOMIC DNA]</scope>
    <source>
        <strain evidence="4">JCM19296</strain>
    </source>
</reference>
<dbReference type="Proteomes" id="UP000028980">
    <property type="component" value="Unassembled WGS sequence"/>
</dbReference>
<gene>
    <name evidence="3" type="ORF">JCM19296_2150</name>
</gene>
<evidence type="ECO:0000313" key="4">
    <source>
        <dbReference type="Proteomes" id="UP000028980"/>
    </source>
</evidence>
<dbReference type="Gene3D" id="3.90.79.10">
    <property type="entry name" value="Nucleoside Triphosphate Pyrophosphohydrolase"/>
    <property type="match status" value="1"/>
</dbReference>
<dbReference type="PROSITE" id="PS51462">
    <property type="entry name" value="NUDIX"/>
    <property type="match status" value="1"/>
</dbReference>
<organism evidence="3 4">
    <name type="scientific">Nonlabens ulvanivorans</name>
    <name type="common">Persicivirga ulvanivorans</name>
    <dbReference type="NCBI Taxonomy" id="906888"/>
    <lineage>
        <taxon>Bacteria</taxon>
        <taxon>Pseudomonadati</taxon>
        <taxon>Bacteroidota</taxon>
        <taxon>Flavobacteriia</taxon>
        <taxon>Flavobacteriales</taxon>
        <taxon>Flavobacteriaceae</taxon>
        <taxon>Nonlabens</taxon>
    </lineage>
</organism>
<dbReference type="PANTHER" id="PTHR21340">
    <property type="entry name" value="DIADENOSINE 5,5-P1,P4-TETRAPHOSPHATE PYROPHOSPHOHYDROLASE MUTT"/>
    <property type="match status" value="1"/>
</dbReference>
<dbReference type="SUPFAM" id="SSF55811">
    <property type="entry name" value="Nudix"/>
    <property type="match status" value="1"/>
</dbReference>
<keyword evidence="1 3" id="KW-0378">Hydrolase</keyword>
<dbReference type="PANTHER" id="PTHR21340:SF0">
    <property type="entry name" value="BIS(5'-NUCLEOSYL)-TETRAPHOSPHATASE [ASYMMETRICAL]"/>
    <property type="match status" value="1"/>
</dbReference>
<protein>
    <submittedName>
        <fullName evidence="3">Bis(5'-nucleosyl)-tetraphosphatase</fullName>
        <ecNumber evidence="3">3.6.1.17</ecNumber>
    </submittedName>
</protein>
<evidence type="ECO:0000259" key="2">
    <source>
        <dbReference type="PROSITE" id="PS51462"/>
    </source>
</evidence>
<name>A0A081DCA7_NONUL</name>
<dbReference type="Pfam" id="PF00293">
    <property type="entry name" value="NUDIX"/>
    <property type="match status" value="1"/>
</dbReference>
<dbReference type="InterPro" id="IPR015797">
    <property type="entry name" value="NUDIX_hydrolase-like_dom_sf"/>
</dbReference>
<dbReference type="InterPro" id="IPR051325">
    <property type="entry name" value="Nudix_hydrolase_domain"/>
</dbReference>
<dbReference type="GO" id="GO:0006754">
    <property type="term" value="P:ATP biosynthetic process"/>
    <property type="evidence" value="ECO:0007669"/>
    <property type="project" value="TreeGrafter"/>
</dbReference>
<dbReference type="GO" id="GO:0006167">
    <property type="term" value="P:AMP biosynthetic process"/>
    <property type="evidence" value="ECO:0007669"/>
    <property type="project" value="TreeGrafter"/>
</dbReference>
<proteinExistence type="predicted"/>
<dbReference type="InterPro" id="IPR020084">
    <property type="entry name" value="NUDIX_hydrolase_CS"/>
</dbReference>
<accession>A0A081DCA7</accession>
<dbReference type="CDD" id="cd03673">
    <property type="entry name" value="NUDIX_Ap6A_hydrolase"/>
    <property type="match status" value="1"/>
</dbReference>
<dbReference type="AlphaFoldDB" id="A0A081DCA7"/>
<feature type="domain" description="Nudix hydrolase" evidence="2">
    <location>
        <begin position="70"/>
        <end position="198"/>
    </location>
</feature>
<dbReference type="InterPro" id="IPR000086">
    <property type="entry name" value="NUDIX_hydrolase_dom"/>
</dbReference>
<evidence type="ECO:0000256" key="1">
    <source>
        <dbReference type="ARBA" id="ARBA00022801"/>
    </source>
</evidence>
<dbReference type="PROSITE" id="PS00893">
    <property type="entry name" value="NUDIX_BOX"/>
    <property type="match status" value="1"/>
</dbReference>
<dbReference type="EMBL" id="BBLG01000004">
    <property type="protein sequence ID" value="GAK76553.1"/>
    <property type="molecule type" value="Genomic_DNA"/>
</dbReference>